<dbReference type="RefSeq" id="WP_116556345.1">
    <property type="nucleotide sequence ID" value="NZ_QCZG01000078.1"/>
</dbReference>
<dbReference type="Pfam" id="PF00107">
    <property type="entry name" value="ADH_zinc_N"/>
    <property type="match status" value="1"/>
</dbReference>
<evidence type="ECO:0000256" key="4">
    <source>
        <dbReference type="ARBA" id="ARBA00023002"/>
    </source>
</evidence>
<sequence length="364" mass="38961">MTKAAITYRKGEQFKIENIEIDHPKSGEILVKIVATGMCHTDLLARDQISYVPLPAVLGHEGAGIVEEIGEGVTTVEPGDHVILTFDSCGKCDNCYNGHSYACDEFFSLNFQASEKAEKQHRLHSGGVHLTTFFGQSSFAQYSMATERNVIKVEKDVPLEILGPLACGVQTGAGTVLNKLNPKVGSSIAIFGCGAVGLSAVMAAKIAGCNPIIAVDIHDERLKLATELGATHTINSKQQNAVESILEITGKGVNYAVESSGLAAVIRESVESLASLGISAIIGSSNDDVNLNIRTLRNERTVTGVLEGSSVPQVFIPQMIELYKAGKFPFDKLIKFYSLEDINQASCDMESGVTIKPVIKMNEG</sequence>
<dbReference type="AlphaFoldDB" id="A0A2U1JJE5"/>
<name>A0A2U1JJE5_9BACI</name>
<reference evidence="8 9" key="1">
    <citation type="submission" date="2018-04" db="EMBL/GenBank/DDBJ databases">
        <title>Camelliibacillus theae gen. nov., sp. nov., isolated from Pu'er tea.</title>
        <authorList>
            <person name="Niu L."/>
        </authorList>
    </citation>
    <scope>NUCLEOTIDE SEQUENCE [LARGE SCALE GENOMIC DNA]</scope>
    <source>
        <strain evidence="8 9">T8</strain>
    </source>
</reference>
<dbReference type="PANTHER" id="PTHR43880:SF12">
    <property type="entry name" value="ALCOHOL DEHYDROGENASE CLASS-3"/>
    <property type="match status" value="1"/>
</dbReference>
<dbReference type="SMART" id="SM00829">
    <property type="entry name" value="PKS_ER"/>
    <property type="match status" value="1"/>
</dbReference>
<keyword evidence="2 6" id="KW-0479">Metal-binding</keyword>
<evidence type="ECO:0000256" key="6">
    <source>
        <dbReference type="RuleBase" id="RU361277"/>
    </source>
</evidence>
<dbReference type="InterPro" id="IPR036291">
    <property type="entry name" value="NAD(P)-bd_dom_sf"/>
</dbReference>
<dbReference type="CDD" id="cd08278">
    <property type="entry name" value="benzyl_alcohol_DH"/>
    <property type="match status" value="1"/>
</dbReference>
<dbReference type="InterPro" id="IPR020843">
    <property type="entry name" value="ER"/>
</dbReference>
<evidence type="ECO:0000256" key="1">
    <source>
        <dbReference type="ARBA" id="ARBA00001947"/>
    </source>
</evidence>
<dbReference type="GO" id="GO:0051903">
    <property type="term" value="F:S-(hydroxymethyl)glutathione dehydrogenase [NAD(P)+] activity"/>
    <property type="evidence" value="ECO:0007669"/>
    <property type="project" value="TreeGrafter"/>
</dbReference>
<feature type="domain" description="Enoyl reductase (ER)" evidence="7">
    <location>
        <begin position="11"/>
        <end position="359"/>
    </location>
</feature>
<dbReference type="FunFam" id="3.40.50.720:FF:000003">
    <property type="entry name" value="S-(hydroxymethyl)glutathione dehydrogenase"/>
    <property type="match status" value="1"/>
</dbReference>
<dbReference type="SUPFAM" id="SSF51735">
    <property type="entry name" value="NAD(P)-binding Rossmann-fold domains"/>
    <property type="match status" value="1"/>
</dbReference>
<keyword evidence="3 6" id="KW-0862">Zinc</keyword>
<dbReference type="SUPFAM" id="SSF50129">
    <property type="entry name" value="GroES-like"/>
    <property type="match status" value="1"/>
</dbReference>
<dbReference type="Pfam" id="PF08240">
    <property type="entry name" value="ADH_N"/>
    <property type="match status" value="1"/>
</dbReference>
<dbReference type="InterPro" id="IPR011032">
    <property type="entry name" value="GroES-like_sf"/>
</dbReference>
<keyword evidence="9" id="KW-1185">Reference proteome</keyword>
<comment type="cofactor">
    <cofactor evidence="1 6">
        <name>Zn(2+)</name>
        <dbReference type="ChEBI" id="CHEBI:29105"/>
    </cofactor>
</comment>
<evidence type="ECO:0000313" key="9">
    <source>
        <dbReference type="Proteomes" id="UP000245998"/>
    </source>
</evidence>
<dbReference type="PANTHER" id="PTHR43880">
    <property type="entry name" value="ALCOHOL DEHYDROGENASE"/>
    <property type="match status" value="1"/>
</dbReference>
<protein>
    <submittedName>
        <fullName evidence="8">Aryl-alcohol dehydrogenase</fullName>
    </submittedName>
</protein>
<proteinExistence type="inferred from homology"/>
<dbReference type="InterPro" id="IPR002328">
    <property type="entry name" value="ADH_Zn_CS"/>
</dbReference>
<evidence type="ECO:0000256" key="3">
    <source>
        <dbReference type="ARBA" id="ARBA00022833"/>
    </source>
</evidence>
<dbReference type="PROSITE" id="PS00059">
    <property type="entry name" value="ADH_ZINC"/>
    <property type="match status" value="1"/>
</dbReference>
<keyword evidence="5" id="KW-0520">NAD</keyword>
<dbReference type="GO" id="GO:0005829">
    <property type="term" value="C:cytosol"/>
    <property type="evidence" value="ECO:0007669"/>
    <property type="project" value="TreeGrafter"/>
</dbReference>
<evidence type="ECO:0000256" key="2">
    <source>
        <dbReference type="ARBA" id="ARBA00022723"/>
    </source>
</evidence>
<evidence type="ECO:0000259" key="7">
    <source>
        <dbReference type="SMART" id="SM00829"/>
    </source>
</evidence>
<dbReference type="InterPro" id="IPR013154">
    <property type="entry name" value="ADH-like_N"/>
</dbReference>
<dbReference type="Proteomes" id="UP000245998">
    <property type="component" value="Unassembled WGS sequence"/>
</dbReference>
<evidence type="ECO:0000256" key="5">
    <source>
        <dbReference type="ARBA" id="ARBA00023027"/>
    </source>
</evidence>
<keyword evidence="4" id="KW-0560">Oxidoreductase</keyword>
<dbReference type="OrthoDB" id="9806940at2"/>
<dbReference type="Gene3D" id="3.90.180.10">
    <property type="entry name" value="Medium-chain alcohol dehydrogenases, catalytic domain"/>
    <property type="match status" value="1"/>
</dbReference>
<accession>A0A2U1JJE5</accession>
<dbReference type="EMBL" id="QCZG01000078">
    <property type="protein sequence ID" value="PWA05119.1"/>
    <property type="molecule type" value="Genomic_DNA"/>
</dbReference>
<gene>
    <name evidence="8" type="ORF">DCC39_18400</name>
</gene>
<comment type="similarity">
    <text evidence="6">Belongs to the zinc-containing alcohol dehydrogenase family.</text>
</comment>
<dbReference type="Gene3D" id="3.40.50.720">
    <property type="entry name" value="NAD(P)-binding Rossmann-like Domain"/>
    <property type="match status" value="1"/>
</dbReference>
<dbReference type="GO" id="GO:0008270">
    <property type="term" value="F:zinc ion binding"/>
    <property type="evidence" value="ECO:0007669"/>
    <property type="project" value="InterPro"/>
</dbReference>
<dbReference type="GO" id="GO:0046294">
    <property type="term" value="P:formaldehyde catabolic process"/>
    <property type="evidence" value="ECO:0007669"/>
    <property type="project" value="TreeGrafter"/>
</dbReference>
<organism evidence="8 9">
    <name type="scientific">Pueribacillus theae</name>
    <dbReference type="NCBI Taxonomy" id="2171751"/>
    <lineage>
        <taxon>Bacteria</taxon>
        <taxon>Bacillati</taxon>
        <taxon>Bacillota</taxon>
        <taxon>Bacilli</taxon>
        <taxon>Bacillales</taxon>
        <taxon>Bacillaceae</taxon>
        <taxon>Pueribacillus</taxon>
    </lineage>
</organism>
<evidence type="ECO:0000313" key="8">
    <source>
        <dbReference type="EMBL" id="PWA05119.1"/>
    </source>
</evidence>
<dbReference type="InterPro" id="IPR013149">
    <property type="entry name" value="ADH-like_C"/>
</dbReference>
<comment type="caution">
    <text evidence="8">The sequence shown here is derived from an EMBL/GenBank/DDBJ whole genome shotgun (WGS) entry which is preliminary data.</text>
</comment>